<gene>
    <name evidence="8" type="primary">cbiA</name>
    <name evidence="8" type="synonym">cfbB</name>
    <name evidence="11" type="ORF">HA336_07450</name>
</gene>
<keyword evidence="3 8" id="KW-0436">Ligase</keyword>
<feature type="site" description="Increases nucleophilicity of active site Cys" evidence="8">
    <location>
        <position position="430"/>
    </location>
</feature>
<evidence type="ECO:0000259" key="10">
    <source>
        <dbReference type="Pfam" id="PF07685"/>
    </source>
</evidence>
<dbReference type="Gene3D" id="3.40.50.880">
    <property type="match status" value="1"/>
</dbReference>
<dbReference type="Pfam" id="PF01656">
    <property type="entry name" value="CbiA"/>
    <property type="match status" value="1"/>
</dbReference>
<dbReference type="EC" id="6.3.5.12" evidence="8"/>
<dbReference type="GeneID" id="1478168"/>
<dbReference type="HAMAP" id="MF_00027">
    <property type="entry name" value="CobB_CbiA"/>
    <property type="match status" value="1"/>
</dbReference>
<evidence type="ECO:0000256" key="7">
    <source>
        <dbReference type="ARBA" id="ARBA00022962"/>
    </source>
</evidence>
<dbReference type="PROSITE" id="PS51274">
    <property type="entry name" value="GATASE_COBBQ"/>
    <property type="match status" value="1"/>
</dbReference>
<comment type="cofactor">
    <cofactor evidence="1 8">
        <name>Mg(2+)</name>
        <dbReference type="ChEBI" id="CHEBI:18420"/>
    </cofactor>
</comment>
<dbReference type="UniPathway" id="UPA00148">
    <property type="reaction ID" value="UER00231"/>
</dbReference>
<dbReference type="OMA" id="YLHIHPY"/>
<evidence type="ECO:0000256" key="2">
    <source>
        <dbReference type="ARBA" id="ARBA00022573"/>
    </source>
</evidence>
<dbReference type="InterPro" id="IPR029062">
    <property type="entry name" value="Class_I_gatase-like"/>
</dbReference>
<proteinExistence type="inferred from homology"/>
<evidence type="ECO:0000256" key="5">
    <source>
        <dbReference type="ARBA" id="ARBA00022840"/>
    </source>
</evidence>
<comment type="domain">
    <text evidence="8">Comprises of two domains. The C-terminal domain contains the binding site for glutamine and catalyzes the hydrolysis of this substrate to glutamate and ammonia. The N-terminal domain is anticipated to bind ATP, and cobyrinate or Ni-sirohydrochlorin, and catalyzes the ultimate synthesis of the diamide product. The ammonia produced via the glutaminase domain is probably translocated to the adjacent domain via a molecular tunnel, where it reacts with an activated intermediate.</text>
</comment>
<comment type="miscellaneous">
    <text evidence="8">The a and c carboxylates of cobyrinate and Ni-sirohydrochlorin are activated for nucleophilic attack via formation of a phosphorylated intermediate by ATP. CbiA catalyzes first the amidation of the c-carboxylate, and then that of the a-carboxylate.</text>
</comment>
<dbReference type="NCBIfam" id="TIGR00379">
    <property type="entry name" value="cobB"/>
    <property type="match status" value="1"/>
</dbReference>
<dbReference type="InterPro" id="IPR004484">
    <property type="entry name" value="CbiA/CobB_synth"/>
</dbReference>
<evidence type="ECO:0000256" key="4">
    <source>
        <dbReference type="ARBA" id="ARBA00022741"/>
    </source>
</evidence>
<comment type="similarity">
    <text evidence="8">Belongs to the CobB/CbiA family.</text>
</comment>
<dbReference type="SUPFAM" id="SSF52540">
    <property type="entry name" value="P-loop containing nucleoside triphosphate hydrolases"/>
    <property type="match status" value="1"/>
</dbReference>
<keyword evidence="4 8" id="KW-0547">Nucleotide-binding</keyword>
<dbReference type="PANTHER" id="PTHR43873">
    <property type="entry name" value="COBYRINATE A,C-DIAMIDE SYNTHASE"/>
    <property type="match status" value="1"/>
</dbReference>
<evidence type="ECO:0000259" key="9">
    <source>
        <dbReference type="Pfam" id="PF01656"/>
    </source>
</evidence>
<evidence type="ECO:0000313" key="12">
    <source>
        <dbReference type="Proteomes" id="UP000619545"/>
    </source>
</evidence>
<evidence type="ECO:0000256" key="3">
    <source>
        <dbReference type="ARBA" id="ARBA00022598"/>
    </source>
</evidence>
<comment type="catalytic activity">
    <reaction evidence="8">
        <text>Ni-sirohydrochlorin + 2 L-glutamine + 2 ATP + 2 H2O = Ni-sirohydrochlorin a,c-diamide + 2 L-glutamate + 2 ADP + 2 phosphate + 2 H(+)</text>
        <dbReference type="Rhea" id="RHEA:52896"/>
        <dbReference type="ChEBI" id="CHEBI:15377"/>
        <dbReference type="ChEBI" id="CHEBI:15378"/>
        <dbReference type="ChEBI" id="CHEBI:29985"/>
        <dbReference type="ChEBI" id="CHEBI:30616"/>
        <dbReference type="ChEBI" id="CHEBI:43474"/>
        <dbReference type="ChEBI" id="CHEBI:58359"/>
        <dbReference type="ChEBI" id="CHEBI:136841"/>
        <dbReference type="ChEBI" id="CHEBI:136887"/>
        <dbReference type="ChEBI" id="CHEBI:456216"/>
        <dbReference type="EC" id="6.3.5.12"/>
    </reaction>
</comment>
<feature type="active site" description="Nucleophile" evidence="8">
    <location>
        <position position="327"/>
    </location>
</feature>
<feature type="domain" description="CobQ/CobB/MinD/ParA nucleotide binding" evidence="9">
    <location>
        <begin position="4"/>
        <end position="186"/>
    </location>
</feature>
<dbReference type="InterPro" id="IPR011698">
    <property type="entry name" value="GATase_3"/>
</dbReference>
<dbReference type="Proteomes" id="UP000619545">
    <property type="component" value="Unassembled WGS sequence"/>
</dbReference>
<keyword evidence="6 8" id="KW-0460">Magnesium</keyword>
<evidence type="ECO:0000256" key="8">
    <source>
        <dbReference type="HAMAP-Rule" id="MF_00027"/>
    </source>
</evidence>
<reference evidence="11" key="1">
    <citation type="journal article" date="2020" name="bioRxiv">
        <title>A rank-normalized archaeal taxonomy based on genome phylogeny resolves widespread incomplete and uneven classifications.</title>
        <authorList>
            <person name="Rinke C."/>
            <person name="Chuvochina M."/>
            <person name="Mussig A.J."/>
            <person name="Chaumeil P.-A."/>
            <person name="Waite D.W."/>
            <person name="Whitman W.B."/>
            <person name="Parks D.H."/>
            <person name="Hugenholtz P."/>
        </authorList>
    </citation>
    <scope>NUCLEOTIDE SEQUENCE</scope>
    <source>
        <strain evidence="11">UBA8853</strain>
    </source>
</reference>
<keyword evidence="2 8" id="KW-0169">Cobalamin biosynthesis</keyword>
<sequence>MLAVAIAGVRSGCGKTSLSIGLVRALREEGTRVRPFKVGPDYIDPTYLEVAAGLEAFNLDVWMMGESGVVDAFGRYTRRCDAAVIEGVMGMFDGHGEGTVEGSTAHVAALLGVPVVLVVDCRSYATTVAAEVRGFRDMAHEIGTRLEGVILNRVGSERHERLLITALRRYCPDVRVFGVIPRLEDAVIPDRHLGLIPADERNEFAERVAEYWGEVVAEHVDLDALRELEVEGPSVEPSPPPEPERVETKVAVISGRVFTFYYRENLRFLAESAEVVPVDPEKDRLPDVDAVYIPGGYPEVYADNLDDRLMRDLLEFHEEGGRILGECGGLMYLCSEVVDADGDRHDMVGVFDAVARMRERLAALGYVEGRVTDAHPFAPSGSEIRGHEFHYSVVDVREDLEYAYRLSRGTGVREGLDGLVKGNTVASYTHLHIRSDGGVFRGLVQ</sequence>
<protein>
    <recommendedName>
        <fullName evidence="8">Cobyrinate a,c-diamide synthase</fullName>
        <ecNumber evidence="8">6.3.5.11</ecNumber>
    </recommendedName>
    <alternativeName>
        <fullName evidence="8">Cobyrinic acid a,c-diamide synthetase</fullName>
    </alternativeName>
    <alternativeName>
        <fullName evidence="8">Ni-sirohydrochlorin a,c-diamide synthase</fullName>
        <ecNumber evidence="8">6.3.5.12</ecNumber>
    </alternativeName>
    <alternativeName>
        <fullName evidence="8">Ni-sirohydrochlorin a,c-diamide synthetase</fullName>
    </alternativeName>
</protein>
<dbReference type="InterPro" id="IPR002586">
    <property type="entry name" value="CobQ/CobB/MinD/ParA_Nub-bd_dom"/>
</dbReference>
<comment type="function">
    <text evidence="8">Catalyzes the ATP-dependent amidation of the two carboxylate groups at positions a and c of cobyrinate, using either L-glutamine or ammonia as the nitrogen source. Involved in the biosynthesis of the unique nickel-containing tetrapyrrole coenzyme F430, the prosthetic group of methyl-coenzyme M reductase (MCR), which plays a key role in methanogenesis and anaerobic methane oxidation. Catalyzes the ATP-dependent amidation of the two carboxylate groups at positions a and c of Ni-sirohydrochlorin, using L-glutamine or ammonia as the nitrogen source.</text>
</comment>
<dbReference type="NCBIfam" id="NF002204">
    <property type="entry name" value="PRK01077.1"/>
    <property type="match status" value="1"/>
</dbReference>
<name>A0A832WN93_9EURY</name>
<evidence type="ECO:0000256" key="1">
    <source>
        <dbReference type="ARBA" id="ARBA00001946"/>
    </source>
</evidence>
<dbReference type="PANTHER" id="PTHR43873:SF1">
    <property type="entry name" value="COBYRINATE A,C-DIAMIDE SYNTHASE"/>
    <property type="match status" value="1"/>
</dbReference>
<keyword evidence="5 8" id="KW-0067">ATP-binding</keyword>
<dbReference type="InterPro" id="IPR027417">
    <property type="entry name" value="P-loop_NTPase"/>
</dbReference>
<accession>A0A832WN93</accession>
<dbReference type="CDD" id="cd03130">
    <property type="entry name" value="GATase1_CobB"/>
    <property type="match status" value="1"/>
</dbReference>
<feature type="domain" description="CobB/CobQ-like glutamine amidotransferase" evidence="10">
    <location>
        <begin position="249"/>
        <end position="436"/>
    </location>
</feature>
<keyword evidence="8" id="KW-0484">Methanogenesis</keyword>
<dbReference type="Gene3D" id="3.40.50.300">
    <property type="entry name" value="P-loop containing nucleotide triphosphate hydrolases"/>
    <property type="match status" value="2"/>
</dbReference>
<comment type="pathway">
    <text evidence="8">Cofactor biosynthesis; adenosylcobalamin biosynthesis; cob(II)yrinate a,c-diamide from sirohydrochlorin (anaerobic route): step 10/10.</text>
</comment>
<dbReference type="SUPFAM" id="SSF52317">
    <property type="entry name" value="Class I glutamine amidotransferase-like"/>
    <property type="match status" value="1"/>
</dbReference>
<evidence type="ECO:0000313" key="11">
    <source>
        <dbReference type="EMBL" id="HII71047.1"/>
    </source>
</evidence>
<comment type="catalytic activity">
    <reaction evidence="8">
        <text>cob(II)yrinate + 2 L-glutamine + 2 ATP + 2 H2O = cob(II)yrinate a,c diamide + 2 L-glutamate + 2 ADP + 2 phosphate + 2 H(+)</text>
        <dbReference type="Rhea" id="RHEA:26289"/>
        <dbReference type="ChEBI" id="CHEBI:15377"/>
        <dbReference type="ChEBI" id="CHEBI:15378"/>
        <dbReference type="ChEBI" id="CHEBI:29985"/>
        <dbReference type="ChEBI" id="CHEBI:30616"/>
        <dbReference type="ChEBI" id="CHEBI:43474"/>
        <dbReference type="ChEBI" id="CHEBI:58359"/>
        <dbReference type="ChEBI" id="CHEBI:58537"/>
        <dbReference type="ChEBI" id="CHEBI:58894"/>
        <dbReference type="ChEBI" id="CHEBI:456216"/>
        <dbReference type="EC" id="6.3.5.11"/>
    </reaction>
</comment>
<dbReference type="AlphaFoldDB" id="A0A832WN93"/>
<comment type="caution">
    <text evidence="11">The sequence shown here is derived from an EMBL/GenBank/DDBJ whole genome shotgun (WGS) entry which is preliminary data.</text>
</comment>
<dbReference type="EC" id="6.3.5.11" evidence="8"/>
<evidence type="ECO:0000256" key="6">
    <source>
        <dbReference type="ARBA" id="ARBA00022842"/>
    </source>
</evidence>
<organism evidence="11 12">
    <name type="scientific">Methanopyrus kandleri</name>
    <dbReference type="NCBI Taxonomy" id="2320"/>
    <lineage>
        <taxon>Archaea</taxon>
        <taxon>Methanobacteriati</taxon>
        <taxon>Methanobacteriota</taxon>
        <taxon>Methanomada group</taxon>
        <taxon>Methanopyri</taxon>
        <taxon>Methanopyrales</taxon>
        <taxon>Methanopyraceae</taxon>
        <taxon>Methanopyrus</taxon>
    </lineage>
</organism>
<dbReference type="GO" id="GO:0042242">
    <property type="term" value="F:cobyrinic acid a,c-diamide synthase activity"/>
    <property type="evidence" value="ECO:0007669"/>
    <property type="project" value="UniProtKB-UniRule"/>
</dbReference>
<dbReference type="RefSeq" id="WP_011019941.1">
    <property type="nucleotide sequence ID" value="NZ_DUJS01000005.1"/>
</dbReference>
<dbReference type="GO" id="GO:0015948">
    <property type="term" value="P:methanogenesis"/>
    <property type="evidence" value="ECO:0007669"/>
    <property type="project" value="UniProtKB-KW"/>
</dbReference>
<keyword evidence="7 8" id="KW-0315">Glutamine amidotransferase</keyword>
<dbReference type="EMBL" id="DUJS01000005">
    <property type="protein sequence ID" value="HII71047.1"/>
    <property type="molecule type" value="Genomic_DNA"/>
</dbReference>
<dbReference type="Pfam" id="PF07685">
    <property type="entry name" value="GATase_3"/>
    <property type="match status" value="1"/>
</dbReference>
<dbReference type="GO" id="GO:0009236">
    <property type="term" value="P:cobalamin biosynthetic process"/>
    <property type="evidence" value="ECO:0007669"/>
    <property type="project" value="UniProtKB-UniRule"/>
</dbReference>
<dbReference type="GO" id="GO:0005524">
    <property type="term" value="F:ATP binding"/>
    <property type="evidence" value="ECO:0007669"/>
    <property type="project" value="UniProtKB-UniRule"/>
</dbReference>